<reference evidence="2" key="1">
    <citation type="submission" date="2018-02" db="EMBL/GenBank/DDBJ databases">
        <authorList>
            <person name="Cohen D.B."/>
            <person name="Kent A.D."/>
        </authorList>
    </citation>
    <scope>NUCLEOTIDE SEQUENCE</scope>
</reference>
<dbReference type="EMBL" id="OIVN01003223">
    <property type="protein sequence ID" value="SPD09622.1"/>
    <property type="molecule type" value="Genomic_DNA"/>
</dbReference>
<evidence type="ECO:0000256" key="1">
    <source>
        <dbReference type="SAM" id="MobiDB-lite"/>
    </source>
</evidence>
<dbReference type="AlphaFoldDB" id="A0A2N9HBV3"/>
<evidence type="ECO:0000313" key="2">
    <source>
        <dbReference type="EMBL" id="SPD09622.1"/>
    </source>
</evidence>
<proteinExistence type="predicted"/>
<sequence length="50" mass="5397">MASGEANAVENPQRRRSGRAPGSSWLEEDGSVPVLLSLSMIFRFGSYSVP</sequence>
<name>A0A2N9HBV3_FAGSY</name>
<organism evidence="2">
    <name type="scientific">Fagus sylvatica</name>
    <name type="common">Beechnut</name>
    <dbReference type="NCBI Taxonomy" id="28930"/>
    <lineage>
        <taxon>Eukaryota</taxon>
        <taxon>Viridiplantae</taxon>
        <taxon>Streptophyta</taxon>
        <taxon>Embryophyta</taxon>
        <taxon>Tracheophyta</taxon>
        <taxon>Spermatophyta</taxon>
        <taxon>Magnoliopsida</taxon>
        <taxon>eudicotyledons</taxon>
        <taxon>Gunneridae</taxon>
        <taxon>Pentapetalae</taxon>
        <taxon>rosids</taxon>
        <taxon>fabids</taxon>
        <taxon>Fagales</taxon>
        <taxon>Fagaceae</taxon>
        <taxon>Fagus</taxon>
    </lineage>
</organism>
<accession>A0A2N9HBV3</accession>
<gene>
    <name evidence="2" type="ORF">FSB_LOCUS37504</name>
</gene>
<protein>
    <submittedName>
        <fullName evidence="2">Uncharacterized protein</fullName>
    </submittedName>
</protein>
<feature type="region of interest" description="Disordered" evidence="1">
    <location>
        <begin position="1"/>
        <end position="27"/>
    </location>
</feature>